<dbReference type="PANTHER" id="PTHR12517">
    <property type="entry name" value="VACUOLAR PROTEIN SORTING-ASSOCIATED PROTEIN 13B"/>
    <property type="match status" value="1"/>
</dbReference>
<proteinExistence type="predicted"/>
<keyword evidence="3" id="KW-1185">Reference proteome</keyword>
<dbReference type="EMBL" id="BSXW01000301">
    <property type="protein sequence ID" value="GMF17975.1"/>
    <property type="molecule type" value="Genomic_DNA"/>
</dbReference>
<feature type="region of interest" description="Disordered" evidence="1">
    <location>
        <begin position="3195"/>
        <end position="3218"/>
    </location>
</feature>
<dbReference type="InterPro" id="IPR039782">
    <property type="entry name" value="VPS13B"/>
</dbReference>
<comment type="caution">
    <text evidence="2">The sequence shown here is derived from an EMBL/GenBank/DDBJ whole genome shotgun (WGS) entry which is preliminary data.</text>
</comment>
<feature type="compositionally biased region" description="Basic and acidic residues" evidence="1">
    <location>
        <begin position="325"/>
        <end position="336"/>
    </location>
</feature>
<evidence type="ECO:0000313" key="2">
    <source>
        <dbReference type="EMBL" id="GMF17975.1"/>
    </source>
</evidence>
<feature type="region of interest" description="Disordered" evidence="1">
    <location>
        <begin position="780"/>
        <end position="803"/>
    </location>
</feature>
<organism evidence="2 3">
    <name type="scientific">Phytophthora lilii</name>
    <dbReference type="NCBI Taxonomy" id="2077276"/>
    <lineage>
        <taxon>Eukaryota</taxon>
        <taxon>Sar</taxon>
        <taxon>Stramenopiles</taxon>
        <taxon>Oomycota</taxon>
        <taxon>Peronosporomycetes</taxon>
        <taxon>Peronosporales</taxon>
        <taxon>Peronosporaceae</taxon>
        <taxon>Phytophthora</taxon>
    </lineage>
</organism>
<reference evidence="2" key="1">
    <citation type="submission" date="2023-04" db="EMBL/GenBank/DDBJ databases">
        <title>Phytophthora lilii NBRC 32176.</title>
        <authorList>
            <person name="Ichikawa N."/>
            <person name="Sato H."/>
            <person name="Tonouchi N."/>
        </authorList>
    </citation>
    <scope>NUCLEOTIDE SEQUENCE</scope>
    <source>
        <strain evidence="2">NBRC 32176</strain>
    </source>
</reference>
<evidence type="ECO:0000256" key="1">
    <source>
        <dbReference type="SAM" id="MobiDB-lite"/>
    </source>
</evidence>
<dbReference type="OrthoDB" id="445152at2759"/>
<sequence>MLDLLSPLRGYIAQSLQFYLSKYIEDIQLEGLGLFGGDLVLNDLEIKRHVLRESLELPASFDFSRGFLRELRIHIPWTQLLSQPIEVKLYTVELILTAKRHEEGRRAAPEPAEDKIEQPKSGWLHDTLQKILANVSVQVNNLVLNDGETKNGAAQDQVRRKVLGYEVPVLSRTSASVRAKLQLFSKGAVGAQDGRRSRPTSPRSPSHQQPLRPDDEKNIIDMDGLFGYRPSVMCDPFYYYSCNRSSVTPMYEMDIFIGELLFSVSDRQLEMLNQLIRSTSRRMDQAQEAPLRGKYTNDVTSSFTTGIKMTPKQVPSIPATAPQKKNRDEQHAVDSAAKKRESWFGWAISALGTTEDEEEDELVSELLAETRGALLKAQPPTSSADEDIFLANEPVMKTSCVRMCISSASLMLRKHEKEEQESENQDSTVTESGEDLVPVANLGMVKVSRQTRKRKVARPAKPILNLTLSYVALEMLLARDDEQGGTDMVFEIEKVGLVSATTCENREDSNYTKEQVLLTWGSIDSSHFSDCVSHPYFINSFFGEETTRLNQRETRSFEIVKVSLDADIPVWKTLEVGRSTSDENLSAACECSTVWDGKPVPCIPISTVSEICQQAIKTIGIKERVLDGGILSNVVSTAWATNGFPISVSEEMARAFTSTAEEYRAHRNPDLGALDNLTQLLQPQLIALLCRYSLHSCSAASFYSSSGSSSIRHRSIHSALRLRLATTTILADCDESPDMKTRKQMISKVLDISVGMAEAILEPPHCVEIAEAVSTILHGDGEVDSKPGGANNGVSMSASQEEPPSLQWVMQSDVKLVTLSTVHLHVPGLPTSLKQDVAAVGSCGGLEVVVRDIVWLGTFRPGNSKSCLQFGSGSIHLEKDAKKSAVFREAPLIGVLGVELLITESTADGGDSDGLSVNLDKLMIGLSLSATQDVLEVVDGIGKPFGHPVAWQSRDFVTNAPRSFFQVEMCKVACSRVVTNRPRLVMAQCQSLTAEIASISVSVRRTSNKNEVGRCILQGGIVPITMRKSNVDTPPLFKFSVIQEKSAGVLIAVPLLGSVTLFSMNPGLIASTSRNCHFAIDLAFARLFVELEGVFQLLVAIQNIVEGVRTSLPVPKDSSLSQAKSEENVDIVDFSSEKPTDWALSIHLEVAGGEICLNNALLLNIPHVVLSSTNPETHLRNGGAVKITCNMQDITLTVSGNGVLKELADPELLSVRGISASIDFAHRFDDHMQTYAIDGSLHVSSIEASLSRLKVRTGYIDCNSPFSVFLYLQYCFVVDCKLMYLLKSPFSKSKPQRGRGSPNLATSFPQKAKNDVFGHKRWHLRLGGQVNHFGLTCSSDIVNRAGYQHRSVRVTVLGQLSDVCVATRIGNHHPVSNTPSKRNILTDIQVSVGNIHAVEKLRPDRRKRRNMFGDFSQLPEHAFLGILVCLGLPELASLSETLRVSNPDTSHSSSLPPAMLSWHLTSNIAKAFQGLNVGWPSKEGAENLSQIEVPLVSAGNDPELAKSTHFPLVSVFLRNYNEAGLPHHVVAGSVEDVDIALTTSSLYCLASVLAACNVVAKKGSSSNNADFPNDAPDPQVFQDSLANVEVSFLLGQLRLILPSEALMDSVILKRPGVAGNMCIVLESLSVMSAVRNEISLEGLGYPPFNSRILPRRSNVQAQRFGQSQVRLGCKAGKISGYVAELVFDHGTDAPSSASNVPGVFEEHIGRSIGTPVRFSNVETFWSPFNITCSVDEESVQNNGGESSSVKTSATIALTKLRIDLHKATFDVLATRLQGVTRGLHALRTSVVSQSNARLTPITESKSRKKTNVLKQMNQREVVFSCDGIDFSMFEANTSTHIRFGSIVLSHNISALSGSASIQNVVVGYRPNDGPTSPRLKTISSEEVVFGANAEPSLWQLGAETYPEKLIAARWDFRESTEGTLFIDVQPYQLHVSHHFILAMSRFATSNPDLIFSIDFWGKQRRQRNVQEVEPIPFTFKPRWNIKVLIAPSVMSFWVQNRKKSGASSVWVTSGQIFASVGVGSEETTQLSLRTGVQEISDITRFVAVPTLEMMLNVDKFGINTSDDMPPLVVNFQRSSVGSAPAHTTSSWQRFSKYINAVSEAQRLVHECSVRTTGDQQHMLERVDLGDAAFCLIYTDIARTSIQVEVNALCVKLSSLSLGAIQSLIAVLTTRENRNVCVPLDSQDYGVTVLDKNNAAKHLCGTSTDDFKMLKRIAEGRRPLPGELVFTESLLIETQSVISTRASVPIALTKVQIQVDPNNYDIGLADVGAFLEDCNGPWKLEEENSNTERAGLGNKTHSWMGMRWCYHIPRSICHIIANPVPIPPTGVPNGWPSWDWDQDHESVTRRLCDILCQLRCWDSKKACYILVCEFYVPWERLPVHGDSEAVNEAYEPGSFGELMSQWFDDDMEETQYRSKLVEFGARARTFTFDTRLSSDNWELRWRSPLQSEQESENKQKRLVVNALLASSLQISSTLDSNAYQRVVANVTLPQVTMSVSHVGATNDSHDIITTELTDVALFCAVSGNSDAERALDVRVSSAVQVYLDNMVQLLTVSVVPKTTVDAMIESTFSGLKISTLVGPVSFYLNQTSMLVLSAIPKLLQSNPCSPKLVVASPDENLSSMRIQLVNDTGVDIWYRQEGTSECLLLPLNASVSYSWLSLACSPFYQLSFAVEDPSKQQAHKTFENGKKHSKGGPESSEDPRWCDPCRIKENYVTGRYFVGHGFLWICVELKGLQTVVTLRPPLVFRNFCDFPVQVKVNEAFEYGCARSDELYQDHHISQQEVLCSHSNCISVDGSACTIAPSTKTYDSVLPIMVESVSRIDFGIDGSWCSLIAQKSIPSEFDLVKISDGQPDGPRKAQNSFSVFRHGNCDEPVQYAWAKVCRAQCRAVLPTDFDPLQPQISRRYTWMDVSLWPAISLENSMDIPFKALDNDRKEHIFDFVECKVIATICADHHPLVKIRTERVLTVANMSPNELHVSIGSPLGKPGTIEKLASCVEKSVGFSVVSNRLMISIATNEDRTNESSHIEWSPEISLNVKGETKSVVVPPRASGLSTLVDTYCVELTNSDGYLKLVIRPQVVVINATVSCNIYVLPFNSSNLLRICNNEGWSVPVCLHKEAKKRSITADMSSWLSSKLSRRPSEDLSNAAKQALVARLSCSFRVCLAEDGYEWTEEIAVLLPKIPLQLHPDGKLDIVEPSTSSSASPNSHDGLYPAPSTTTHRRRLLLRHQGYRHKMLTYTMTQKGKSIHVMFFVDHQSPVIIHNQWQRALGFRNLSFPSEPEGVGADYYLEYDWALQVSAKQYESPREEDSSKESREPVSAIKIFTKWLNASRQSTENGDVPNTTSRDRIRFQVGSPKYGWSNALWQVGGIQFASFRNDEGDSQSAPTFLVMCFYRAGSWLISISCLEDPLQDARSSVPPPPLVLPSMATPTKIKEAPPSFLKIGVVVEELSFHFCDEHDPMRDTREMILYPEILRATCSTISIVFATSPDPPEVSRHSSRLGYLSHVRSYTTLFVVVEDIEVGHFLQTCNFPVMLCFPETHASKDLSRFDRVKRHEGLVSLMGNLLGKQLPGVENASFSTRVVYTDTWDPVGIPSYFHSIELKIAPAVLQTESRSREEEWSLFAYESAAVTKQRKVFIERLEISNLQVTITARVSIPVLNSFDGTPLHFGSMEMRDVFSFPDQLYKDLAADYVADTIVRSPMLLMSLNIIGNPAGFVRSFGQGIRDLIEIPLAASRNGYSPWILTKGVVGGVASFLGHTTAATLTSVSGFSYSISRTMDQLTLPSEQLKKRHYTRSTQLSSALADGLGSLGSSVVGAATGVITTPIAVYKERQMQGLDTGIRNVVGGVGMGLVGIVARPMGGVASLVSIASDGLLYGMRGTRTPFDDGASRFDAKPNELLRYKLKVLPDAIGSNLIFAHGIWIVTEGNELLYGQEKLEYISESQLEDPIRSLLLRSDMEFHLVQVTVVCSNECLYVVGVSGAQSQAVLVRMSLESIQAVEESLKEPTVIDLGIKASERAEWLRFRLPARQRRHLSHQLRLWLANM</sequence>
<accession>A0A9W6WUI0</accession>
<evidence type="ECO:0000313" key="3">
    <source>
        <dbReference type="Proteomes" id="UP001165083"/>
    </source>
</evidence>
<protein>
    <submittedName>
        <fullName evidence="2">Unnamed protein product</fullName>
    </submittedName>
</protein>
<feature type="region of interest" description="Disordered" evidence="1">
    <location>
        <begin position="310"/>
        <end position="336"/>
    </location>
</feature>
<feature type="compositionally biased region" description="Low complexity" evidence="1">
    <location>
        <begin position="3198"/>
        <end position="3207"/>
    </location>
</feature>
<gene>
    <name evidence="2" type="ORF">Plil01_000665200</name>
</gene>
<dbReference type="PANTHER" id="PTHR12517:SF0">
    <property type="entry name" value="INTERMEMBRANE LIPID TRANSFER PROTEIN VPS13B"/>
    <property type="match status" value="1"/>
</dbReference>
<name>A0A9W6WUI0_9STRA</name>
<dbReference type="Proteomes" id="UP001165083">
    <property type="component" value="Unassembled WGS sequence"/>
</dbReference>
<feature type="compositionally biased region" description="Polar residues" evidence="1">
    <location>
        <begin position="792"/>
        <end position="802"/>
    </location>
</feature>
<feature type="region of interest" description="Disordered" evidence="1">
    <location>
        <begin position="2682"/>
        <end position="2702"/>
    </location>
</feature>
<feature type="region of interest" description="Disordered" evidence="1">
    <location>
        <begin position="188"/>
        <end position="218"/>
    </location>
</feature>